<sequence length="133" mass="15192">MLIGQKSIPYPIQTQIGCHIGTSVESAHRLVWIWIALFVYDTILFILTASRTFRYYFQERLVYRVPLLSLMFRDGVMYFGVLALATLSNTLTFYVSKCLPTYPSSKSNLTSGFYSCVVHLCEAVSPLLRAAYR</sequence>
<evidence type="ECO:0000313" key="2">
    <source>
        <dbReference type="EMBL" id="KAG7094973.1"/>
    </source>
</evidence>
<keyword evidence="1" id="KW-0812">Transmembrane</keyword>
<evidence type="ECO:0000313" key="3">
    <source>
        <dbReference type="Proteomes" id="UP001049176"/>
    </source>
</evidence>
<dbReference type="AlphaFoldDB" id="A0A9P7S4D0"/>
<keyword evidence="1" id="KW-1133">Transmembrane helix</keyword>
<evidence type="ECO:0000256" key="1">
    <source>
        <dbReference type="SAM" id="Phobius"/>
    </source>
</evidence>
<dbReference type="OrthoDB" id="2686513at2759"/>
<dbReference type="Proteomes" id="UP001049176">
    <property type="component" value="Chromosome 3"/>
</dbReference>
<proteinExistence type="predicted"/>
<dbReference type="RefSeq" id="XP_043011443.1">
    <property type="nucleotide sequence ID" value="XM_043150356.1"/>
</dbReference>
<dbReference type="GeneID" id="66074848"/>
<organism evidence="2 3">
    <name type="scientific">Marasmius oreades</name>
    <name type="common">fairy-ring Marasmius</name>
    <dbReference type="NCBI Taxonomy" id="181124"/>
    <lineage>
        <taxon>Eukaryota</taxon>
        <taxon>Fungi</taxon>
        <taxon>Dikarya</taxon>
        <taxon>Basidiomycota</taxon>
        <taxon>Agaricomycotina</taxon>
        <taxon>Agaricomycetes</taxon>
        <taxon>Agaricomycetidae</taxon>
        <taxon>Agaricales</taxon>
        <taxon>Marasmiineae</taxon>
        <taxon>Marasmiaceae</taxon>
        <taxon>Marasmius</taxon>
    </lineage>
</organism>
<comment type="caution">
    <text evidence="2">The sequence shown here is derived from an EMBL/GenBank/DDBJ whole genome shotgun (WGS) entry which is preliminary data.</text>
</comment>
<feature type="transmembrane region" description="Helical" evidence="1">
    <location>
        <begin position="31"/>
        <end position="49"/>
    </location>
</feature>
<protein>
    <submittedName>
        <fullName evidence="2">Uncharacterized protein</fullName>
    </submittedName>
</protein>
<accession>A0A9P7S4D0</accession>
<feature type="transmembrane region" description="Helical" evidence="1">
    <location>
        <begin position="70"/>
        <end position="91"/>
    </location>
</feature>
<keyword evidence="1" id="KW-0472">Membrane</keyword>
<dbReference type="EMBL" id="CM032183">
    <property type="protein sequence ID" value="KAG7094973.1"/>
    <property type="molecule type" value="Genomic_DNA"/>
</dbReference>
<gene>
    <name evidence="2" type="ORF">E1B28_005772</name>
</gene>
<keyword evidence="3" id="KW-1185">Reference proteome</keyword>
<reference evidence="2" key="1">
    <citation type="journal article" date="2021" name="Genome Biol. Evol.">
        <title>The assembled and annotated genome of the fairy-ring fungus Marasmius oreades.</title>
        <authorList>
            <person name="Hiltunen M."/>
            <person name="Ament-Velasquez S.L."/>
            <person name="Johannesson H."/>
        </authorList>
    </citation>
    <scope>NUCLEOTIDE SEQUENCE</scope>
    <source>
        <strain evidence="2">03SP1</strain>
    </source>
</reference>
<name>A0A9P7S4D0_9AGAR</name>